<feature type="transmembrane region" description="Helical" evidence="1">
    <location>
        <begin position="7"/>
        <end position="30"/>
    </location>
</feature>
<keyword evidence="1" id="KW-0812">Transmembrane</keyword>
<proteinExistence type="predicted"/>
<keyword evidence="1" id="KW-1133">Transmembrane helix</keyword>
<evidence type="ECO:0000313" key="2">
    <source>
        <dbReference type="EMBL" id="KAK9708685.1"/>
    </source>
</evidence>
<keyword evidence="3" id="KW-1185">Reference proteome</keyword>
<sequence>MERIKKATVNIQIVFGCLLLSIAIYIVSFSNEDIQSVDAGTQIVFDRFEFWVDTILHTTGINLIASTIYLGKIKPGSLTPKHAALLVSLFKSTIFLLIVWGKSNQDH</sequence>
<feature type="transmembrane region" description="Helical" evidence="1">
    <location>
        <begin position="50"/>
        <end position="71"/>
    </location>
</feature>
<name>A0AAW1JVN3_POPJA</name>
<evidence type="ECO:0000256" key="1">
    <source>
        <dbReference type="SAM" id="Phobius"/>
    </source>
</evidence>
<organism evidence="2 3">
    <name type="scientific">Popillia japonica</name>
    <name type="common">Japanese beetle</name>
    <dbReference type="NCBI Taxonomy" id="7064"/>
    <lineage>
        <taxon>Eukaryota</taxon>
        <taxon>Metazoa</taxon>
        <taxon>Ecdysozoa</taxon>
        <taxon>Arthropoda</taxon>
        <taxon>Hexapoda</taxon>
        <taxon>Insecta</taxon>
        <taxon>Pterygota</taxon>
        <taxon>Neoptera</taxon>
        <taxon>Endopterygota</taxon>
        <taxon>Coleoptera</taxon>
        <taxon>Polyphaga</taxon>
        <taxon>Scarabaeiformia</taxon>
        <taxon>Scarabaeidae</taxon>
        <taxon>Rutelinae</taxon>
        <taxon>Popillia</taxon>
    </lineage>
</organism>
<dbReference type="AlphaFoldDB" id="A0AAW1JVN3"/>
<dbReference type="EMBL" id="JASPKY010000323">
    <property type="protein sequence ID" value="KAK9708685.1"/>
    <property type="molecule type" value="Genomic_DNA"/>
</dbReference>
<comment type="caution">
    <text evidence="2">The sequence shown here is derived from an EMBL/GenBank/DDBJ whole genome shotgun (WGS) entry which is preliminary data.</text>
</comment>
<reference evidence="2 3" key="1">
    <citation type="journal article" date="2024" name="BMC Genomics">
        <title>De novo assembly and annotation of Popillia japonica's genome with initial clues to its potential as an invasive pest.</title>
        <authorList>
            <person name="Cucini C."/>
            <person name="Boschi S."/>
            <person name="Funari R."/>
            <person name="Cardaioli E."/>
            <person name="Iannotti N."/>
            <person name="Marturano G."/>
            <person name="Paoli F."/>
            <person name="Bruttini M."/>
            <person name="Carapelli A."/>
            <person name="Frati F."/>
            <person name="Nardi F."/>
        </authorList>
    </citation>
    <scope>NUCLEOTIDE SEQUENCE [LARGE SCALE GENOMIC DNA]</scope>
    <source>
        <strain evidence="2">DMR45628</strain>
    </source>
</reference>
<gene>
    <name evidence="2" type="ORF">QE152_g27050</name>
</gene>
<accession>A0AAW1JVN3</accession>
<keyword evidence="1" id="KW-0472">Membrane</keyword>
<evidence type="ECO:0000313" key="3">
    <source>
        <dbReference type="Proteomes" id="UP001458880"/>
    </source>
</evidence>
<dbReference type="PROSITE" id="PS51257">
    <property type="entry name" value="PROKAR_LIPOPROTEIN"/>
    <property type="match status" value="1"/>
</dbReference>
<feature type="transmembrane region" description="Helical" evidence="1">
    <location>
        <begin position="83"/>
        <end position="101"/>
    </location>
</feature>
<protein>
    <submittedName>
        <fullName evidence="2">Uncharacterized protein</fullName>
    </submittedName>
</protein>
<dbReference type="Proteomes" id="UP001458880">
    <property type="component" value="Unassembled WGS sequence"/>
</dbReference>